<dbReference type="EMBL" id="VYKI01000001">
    <property type="protein sequence ID" value="KAA9004383.1"/>
    <property type="molecule type" value="Genomic_DNA"/>
</dbReference>
<feature type="transmembrane region" description="Helical" evidence="1">
    <location>
        <begin position="87"/>
        <end position="108"/>
    </location>
</feature>
<sequence length="196" mass="22015">MAQSNPSCYHVKAAVLPQGSSGFQERLISVRSHRPRLMISGTLTQEQHLHALRLHRRKAVKVLVSVLLGCAVIGVVALAVGHQFPGLILVCGGVGGAIGALAQSRLALPRQVAKIHRQQANLHAHYTYSWDEEWLSVASEHVQAKRRWSDYTKLRENEEVMLLYHSDVMFEVFPKAWFNAQAQMDEFRRLASRATD</sequence>
<evidence type="ECO:0000259" key="2">
    <source>
        <dbReference type="Pfam" id="PF14317"/>
    </source>
</evidence>
<evidence type="ECO:0000256" key="1">
    <source>
        <dbReference type="SAM" id="Phobius"/>
    </source>
</evidence>
<organism evidence="3 4">
    <name type="scientific">Stenotrophomonas cyclobalanopsidis</name>
    <dbReference type="NCBI Taxonomy" id="2771362"/>
    <lineage>
        <taxon>Bacteria</taxon>
        <taxon>Pseudomonadati</taxon>
        <taxon>Pseudomonadota</taxon>
        <taxon>Gammaproteobacteria</taxon>
        <taxon>Lysobacterales</taxon>
        <taxon>Lysobacteraceae</taxon>
        <taxon>Stenotrophomonas</taxon>
    </lineage>
</organism>
<comment type="caution">
    <text evidence="3">The sequence shown here is derived from an EMBL/GenBank/DDBJ whole genome shotgun (WGS) entry which is preliminary data.</text>
</comment>
<reference evidence="3 4" key="1">
    <citation type="journal article" date="2020" name="Antonie Van Leeuwenhoek">
        <title>Stenotrophomonas cyclobalanopsidis sp. nov., isolated from the leaf spot disease of Cyclobalanopsis patelliformis.</title>
        <authorList>
            <person name="Bian D.R."/>
            <person name="Xue H."/>
            <person name="Piao C.G."/>
            <person name="Li Y."/>
        </authorList>
    </citation>
    <scope>NUCLEOTIDE SEQUENCE [LARGE SCALE GENOMIC DNA]</scope>
    <source>
        <strain evidence="3 4">TPQG1-4</strain>
    </source>
</reference>
<feature type="domain" description="YcxB-like C-terminal" evidence="2">
    <location>
        <begin position="130"/>
        <end position="190"/>
    </location>
</feature>
<keyword evidence="1" id="KW-1133">Transmembrane helix</keyword>
<keyword evidence="4" id="KW-1185">Reference proteome</keyword>
<proteinExistence type="predicted"/>
<feature type="transmembrane region" description="Helical" evidence="1">
    <location>
        <begin position="62"/>
        <end position="81"/>
    </location>
</feature>
<name>A0ABQ6T5Q3_9GAMM</name>
<protein>
    <submittedName>
        <fullName evidence="3">YcxB family protein</fullName>
    </submittedName>
</protein>
<gene>
    <name evidence="3" type="ORF">FJU31_00585</name>
</gene>
<dbReference type="InterPro" id="IPR025588">
    <property type="entry name" value="YcxB-like_C"/>
</dbReference>
<evidence type="ECO:0000313" key="3">
    <source>
        <dbReference type="EMBL" id="KAA9004383.1"/>
    </source>
</evidence>
<accession>A0ABQ6T5Q3</accession>
<evidence type="ECO:0000313" key="4">
    <source>
        <dbReference type="Proteomes" id="UP000326367"/>
    </source>
</evidence>
<keyword evidence="1" id="KW-0472">Membrane</keyword>
<dbReference type="Proteomes" id="UP000326367">
    <property type="component" value="Unassembled WGS sequence"/>
</dbReference>
<keyword evidence="1" id="KW-0812">Transmembrane</keyword>
<dbReference type="Pfam" id="PF14317">
    <property type="entry name" value="YcxB"/>
    <property type="match status" value="1"/>
</dbReference>